<reference evidence="2 3" key="1">
    <citation type="submission" date="2021-02" db="EMBL/GenBank/DDBJ databases">
        <title>Alicyclobacillus curvatus sp. nov. and Alicyclobacillus mengziensis sp. nov., two acidophilic bacteria isolated from acid mine drainage.</title>
        <authorList>
            <person name="Huang Y."/>
        </authorList>
    </citation>
    <scope>NUCLEOTIDE SEQUENCE [LARGE SCALE GENOMIC DNA]</scope>
    <source>
        <strain evidence="2 3">S30H14</strain>
        <plasmid evidence="2 3">unnamed</plasmid>
    </source>
</reference>
<keyword evidence="2" id="KW-0614">Plasmid</keyword>
<dbReference type="EMBL" id="CP071183">
    <property type="protein sequence ID" value="QSO50136.1"/>
    <property type="molecule type" value="Genomic_DNA"/>
</dbReference>
<evidence type="ECO:0000313" key="3">
    <source>
        <dbReference type="Proteomes" id="UP000663505"/>
    </source>
</evidence>
<dbReference type="InterPro" id="IPR013974">
    <property type="entry name" value="SAF"/>
</dbReference>
<evidence type="ECO:0000259" key="1">
    <source>
        <dbReference type="SMART" id="SM00858"/>
    </source>
</evidence>
<feature type="domain" description="SAF" evidence="1">
    <location>
        <begin position="37"/>
        <end position="99"/>
    </location>
</feature>
<gene>
    <name evidence="2" type="ORF">JZ786_24530</name>
</gene>
<protein>
    <submittedName>
        <fullName evidence="2">SAF domain-containing protein</fullName>
    </submittedName>
</protein>
<dbReference type="KEGG" id="afx:JZ786_24530"/>
<dbReference type="RefSeq" id="WP_206659437.1">
    <property type="nucleotide sequence ID" value="NZ_CP071183.1"/>
</dbReference>
<keyword evidence="3" id="KW-1185">Reference proteome</keyword>
<evidence type="ECO:0000313" key="2">
    <source>
        <dbReference type="EMBL" id="QSO50136.1"/>
    </source>
</evidence>
<dbReference type="AlphaFoldDB" id="A0A9X7W3S9"/>
<proteinExistence type="predicted"/>
<dbReference type="SMART" id="SM00858">
    <property type="entry name" value="SAF"/>
    <property type="match status" value="1"/>
</dbReference>
<accession>A0A9X7W3S9</accession>
<organism evidence="2 3">
    <name type="scientific">Alicyclobacillus mengziensis</name>
    <dbReference type="NCBI Taxonomy" id="2931921"/>
    <lineage>
        <taxon>Bacteria</taxon>
        <taxon>Bacillati</taxon>
        <taxon>Bacillota</taxon>
        <taxon>Bacilli</taxon>
        <taxon>Bacillales</taxon>
        <taxon>Alicyclobacillaceae</taxon>
        <taxon>Alicyclobacillus</taxon>
    </lineage>
</organism>
<name>A0A9X7W3S9_9BACL</name>
<sequence length="237" mass="25880">MKLKLWMTLSIGIGLLVLNDGAYLAYDQYIRPKLNDQVVWEAQRNIAVNQIIQASDLVKMHVPRGQVEPGAITNASFIVGKMAAEPFVPHEQFIATALESNPYVLGRNEQNIALNPTWVANLPQGLRRGDRVDISLLLPQGTTAQKITDTAFIQNIATHTPILTDKLVEYVRNNGNQEVVNVGPTPNQPPQGGGLAAAENGSSVPNAVELKLPDKDWALLQQAIQDGYQLAIAYTPN</sequence>
<dbReference type="Proteomes" id="UP000663505">
    <property type="component" value="Plasmid unnamed"/>
</dbReference>
<geneLocation type="plasmid" evidence="2 3">
    <name>unnamed</name>
</geneLocation>
<dbReference type="CDD" id="cd11614">
    <property type="entry name" value="SAF_CpaB_FlgA_like"/>
    <property type="match status" value="1"/>
</dbReference>